<keyword evidence="2" id="KW-0489">Methyltransferase</keyword>
<dbReference type="GO" id="GO:0032259">
    <property type="term" value="P:methylation"/>
    <property type="evidence" value="ECO:0007669"/>
    <property type="project" value="UniProtKB-KW"/>
</dbReference>
<protein>
    <submittedName>
        <fullName evidence="2">Restriction modification methylase Eco57I</fullName>
    </submittedName>
</protein>
<gene>
    <name evidence="2" type="ORF">UFOVP117_120</name>
</gene>
<organism evidence="2">
    <name type="scientific">uncultured Caudovirales phage</name>
    <dbReference type="NCBI Taxonomy" id="2100421"/>
    <lineage>
        <taxon>Viruses</taxon>
        <taxon>Duplodnaviria</taxon>
        <taxon>Heunggongvirae</taxon>
        <taxon>Uroviricota</taxon>
        <taxon>Caudoviricetes</taxon>
        <taxon>Peduoviridae</taxon>
        <taxon>Maltschvirus</taxon>
        <taxon>Maltschvirus maltsch</taxon>
    </lineage>
</organism>
<dbReference type="SUPFAM" id="SSF53335">
    <property type="entry name" value="S-adenosyl-L-methionine-dependent methyltransferases"/>
    <property type="match status" value="1"/>
</dbReference>
<sequence length="305" mass="35914">MKFDCLVTNPPYQDSSHVEKKNTLWRKWISFNEKIVKNNGITSLVIPSSWMGSGPILKENFLENGKVKYNLTYINRDECKKHFPNVGSTFSYFVMENKNYQNQTSILSKNIDGKIEVVNNLDLNQSLLEVFPRDLTDLGSSIINKTLGTHVEKLGIINNTFNHSVHRDKWRMVQNEEFCFPIQNTPSKLYWYNYPHPHQGLNKLLIPTTTYFRKQLISTYGVTQSFCYLLIENDLNPNIVLNNVNNKLFDYLNECFRYANWNSVNLLRKLPKIPLDRELTDNDIFEFFELTNDEIKHINKIITWR</sequence>
<name>A0A6J5LA86_9CAUD</name>
<dbReference type="InterPro" id="IPR011639">
    <property type="entry name" value="MethylTrfase_TaqI-like_dom"/>
</dbReference>
<dbReference type="EMBL" id="LR796235">
    <property type="protein sequence ID" value="CAB4129830.1"/>
    <property type="molecule type" value="Genomic_DNA"/>
</dbReference>
<dbReference type="Gene3D" id="3.40.50.150">
    <property type="entry name" value="Vaccinia Virus protein VP39"/>
    <property type="match status" value="1"/>
</dbReference>
<dbReference type="GO" id="GO:0006304">
    <property type="term" value="P:DNA modification"/>
    <property type="evidence" value="ECO:0007669"/>
    <property type="project" value="InterPro"/>
</dbReference>
<evidence type="ECO:0000259" key="1">
    <source>
        <dbReference type="Pfam" id="PF07669"/>
    </source>
</evidence>
<proteinExistence type="predicted"/>
<dbReference type="InterPro" id="IPR002052">
    <property type="entry name" value="DNA_methylase_N6_adenine_CS"/>
</dbReference>
<dbReference type="Pfam" id="PF07669">
    <property type="entry name" value="Eco57I"/>
    <property type="match status" value="1"/>
</dbReference>
<dbReference type="PROSITE" id="PS00092">
    <property type="entry name" value="N6_MTASE"/>
    <property type="match status" value="1"/>
</dbReference>
<accession>A0A6J5LA86</accession>
<reference evidence="2" key="1">
    <citation type="submission" date="2020-04" db="EMBL/GenBank/DDBJ databases">
        <authorList>
            <person name="Chiriac C."/>
            <person name="Salcher M."/>
            <person name="Ghai R."/>
            <person name="Kavagutti S V."/>
        </authorList>
    </citation>
    <scope>NUCLEOTIDE SEQUENCE</scope>
</reference>
<dbReference type="GO" id="GO:0003676">
    <property type="term" value="F:nucleic acid binding"/>
    <property type="evidence" value="ECO:0007669"/>
    <property type="project" value="InterPro"/>
</dbReference>
<keyword evidence="2" id="KW-0808">Transferase</keyword>
<dbReference type="GO" id="GO:0008168">
    <property type="term" value="F:methyltransferase activity"/>
    <property type="evidence" value="ECO:0007669"/>
    <property type="project" value="UniProtKB-KW"/>
</dbReference>
<feature type="domain" description="Type II methyltransferase M.TaqI-like" evidence="1">
    <location>
        <begin position="1"/>
        <end position="69"/>
    </location>
</feature>
<evidence type="ECO:0000313" key="2">
    <source>
        <dbReference type="EMBL" id="CAB4129830.1"/>
    </source>
</evidence>
<dbReference type="InterPro" id="IPR029063">
    <property type="entry name" value="SAM-dependent_MTases_sf"/>
</dbReference>